<sequence>MNAYGADPRRLQARRRGRLAEGLAVVWLRLKLYRVLARGVQTGRGSGAGEIDIVAKRGRTLIFVEVKSRATLDEAIESIGYSQRRRIETAAAAFLARRPELASCQIRFDALVVAPGRLPHHIRDAWRPRG</sequence>
<gene>
    <name evidence="3" type="ORF">CU669_00845</name>
</gene>
<evidence type="ECO:0000313" key="3">
    <source>
        <dbReference type="EMBL" id="RAU23684.1"/>
    </source>
</evidence>
<dbReference type="Pfam" id="PF02021">
    <property type="entry name" value="UPF0102"/>
    <property type="match status" value="1"/>
</dbReference>
<dbReference type="Proteomes" id="UP000251075">
    <property type="component" value="Unassembled WGS sequence"/>
</dbReference>
<dbReference type="InterPro" id="IPR011856">
    <property type="entry name" value="tRNA_endonuc-like_dom_sf"/>
</dbReference>
<dbReference type="PANTHER" id="PTHR34039:SF1">
    <property type="entry name" value="UPF0102 PROTEIN YRAN"/>
    <property type="match status" value="1"/>
</dbReference>
<dbReference type="EMBL" id="PGTO01000001">
    <property type="protein sequence ID" value="RAU23684.1"/>
    <property type="molecule type" value="Genomic_DNA"/>
</dbReference>
<evidence type="ECO:0000313" key="4">
    <source>
        <dbReference type="Proteomes" id="UP000251075"/>
    </source>
</evidence>
<dbReference type="GO" id="GO:0003676">
    <property type="term" value="F:nucleic acid binding"/>
    <property type="evidence" value="ECO:0007669"/>
    <property type="project" value="InterPro"/>
</dbReference>
<dbReference type="OrthoDB" id="9812968at2"/>
<protein>
    <recommendedName>
        <fullName evidence="2">UPF0102 protein CU669_00845</fullName>
    </recommendedName>
</protein>
<dbReference type="NCBIfam" id="NF009151">
    <property type="entry name" value="PRK12497.1-5"/>
    <property type="match status" value="1"/>
</dbReference>
<dbReference type="InterPro" id="IPR011335">
    <property type="entry name" value="Restrct_endonuc-II-like"/>
</dbReference>
<evidence type="ECO:0000256" key="2">
    <source>
        <dbReference type="HAMAP-Rule" id="MF_00048"/>
    </source>
</evidence>
<reference evidence="3 4" key="1">
    <citation type="submission" date="2017-11" db="EMBL/GenBank/DDBJ databases">
        <title>Draft genome sequence of magnetotactic bacterium Magnetospirillum kuznetsovii LBB-42.</title>
        <authorList>
            <person name="Grouzdev D.S."/>
            <person name="Rysina M.S."/>
            <person name="Baslerov R.V."/>
            <person name="Koziaeva V."/>
        </authorList>
    </citation>
    <scope>NUCLEOTIDE SEQUENCE [LARGE SCALE GENOMIC DNA]</scope>
    <source>
        <strain evidence="3 4">LBB-42</strain>
    </source>
</reference>
<proteinExistence type="inferred from homology"/>
<organism evidence="3 4">
    <name type="scientific">Paramagnetospirillum kuznetsovii</name>
    <dbReference type="NCBI Taxonomy" id="2053833"/>
    <lineage>
        <taxon>Bacteria</taxon>
        <taxon>Pseudomonadati</taxon>
        <taxon>Pseudomonadota</taxon>
        <taxon>Alphaproteobacteria</taxon>
        <taxon>Rhodospirillales</taxon>
        <taxon>Magnetospirillaceae</taxon>
        <taxon>Paramagnetospirillum</taxon>
    </lineage>
</organism>
<accession>A0A364P2Y8</accession>
<comment type="similarity">
    <text evidence="1 2">Belongs to the UPF0102 family.</text>
</comment>
<name>A0A364P2Y8_9PROT</name>
<dbReference type="AlphaFoldDB" id="A0A364P2Y8"/>
<dbReference type="Gene3D" id="3.40.1350.10">
    <property type="match status" value="1"/>
</dbReference>
<dbReference type="RefSeq" id="WP_112141915.1">
    <property type="nucleotide sequence ID" value="NZ_PGTO01000001.1"/>
</dbReference>
<dbReference type="PANTHER" id="PTHR34039">
    <property type="entry name" value="UPF0102 PROTEIN YRAN"/>
    <property type="match status" value="1"/>
</dbReference>
<keyword evidence="4" id="KW-1185">Reference proteome</keyword>
<dbReference type="InterPro" id="IPR003509">
    <property type="entry name" value="UPF0102_YraN-like"/>
</dbReference>
<comment type="caution">
    <text evidence="3">The sequence shown here is derived from an EMBL/GenBank/DDBJ whole genome shotgun (WGS) entry which is preliminary data.</text>
</comment>
<dbReference type="HAMAP" id="MF_00048">
    <property type="entry name" value="UPF0102"/>
    <property type="match status" value="1"/>
</dbReference>
<dbReference type="SUPFAM" id="SSF52980">
    <property type="entry name" value="Restriction endonuclease-like"/>
    <property type="match status" value="1"/>
</dbReference>
<evidence type="ECO:0000256" key="1">
    <source>
        <dbReference type="ARBA" id="ARBA00006738"/>
    </source>
</evidence>